<dbReference type="GO" id="GO:0004066">
    <property type="term" value="F:asparagine synthase (glutamine-hydrolyzing) activity"/>
    <property type="evidence" value="ECO:0007669"/>
    <property type="project" value="UniProtKB-EC"/>
</dbReference>
<evidence type="ECO:0000256" key="2">
    <source>
        <dbReference type="ARBA" id="ARBA00005752"/>
    </source>
</evidence>
<evidence type="ECO:0000259" key="9">
    <source>
        <dbReference type="Pfam" id="PF00733"/>
    </source>
</evidence>
<dbReference type="EC" id="6.3.5.4" evidence="3"/>
<dbReference type="OrthoDB" id="9763290at2"/>
<evidence type="ECO:0000256" key="6">
    <source>
        <dbReference type="ARBA" id="ARBA00022888"/>
    </source>
</evidence>
<feature type="domain" description="Glutamine amidotransferase type-2" evidence="10">
    <location>
        <begin position="42"/>
        <end position="141"/>
    </location>
</feature>
<dbReference type="InterPro" id="IPR001962">
    <property type="entry name" value="Asn_synthase"/>
</dbReference>
<dbReference type="Pfam" id="PF00733">
    <property type="entry name" value="Asn_synthase"/>
    <property type="match status" value="2"/>
</dbReference>
<dbReference type="RefSeq" id="WP_070391265.1">
    <property type="nucleotide sequence ID" value="NZ_CP017599.1"/>
</dbReference>
<dbReference type="EMBL" id="CP017599">
    <property type="protein sequence ID" value="AOW98758.1"/>
    <property type="molecule type" value="Genomic_DNA"/>
</dbReference>
<dbReference type="Gene3D" id="3.60.20.10">
    <property type="entry name" value="Glutamine Phosphoribosylpyrophosphate, subunit 1, domain 1"/>
    <property type="match status" value="1"/>
</dbReference>
<evidence type="ECO:0000256" key="3">
    <source>
        <dbReference type="ARBA" id="ARBA00012737"/>
    </source>
</evidence>
<dbReference type="GO" id="GO:0005829">
    <property type="term" value="C:cytosol"/>
    <property type="evidence" value="ECO:0007669"/>
    <property type="project" value="TreeGrafter"/>
</dbReference>
<evidence type="ECO:0000256" key="8">
    <source>
        <dbReference type="PIRSR" id="PIRSR001589-2"/>
    </source>
</evidence>
<evidence type="ECO:0000256" key="5">
    <source>
        <dbReference type="ARBA" id="ARBA00022840"/>
    </source>
</evidence>
<evidence type="ECO:0000259" key="10">
    <source>
        <dbReference type="Pfam" id="PF13537"/>
    </source>
</evidence>
<dbReference type="SUPFAM" id="SSF52402">
    <property type="entry name" value="Adenine nucleotide alpha hydrolases-like"/>
    <property type="match status" value="1"/>
</dbReference>
<dbReference type="KEGG" id="mpro:BJP34_04210"/>
<evidence type="ECO:0000256" key="4">
    <source>
        <dbReference type="ARBA" id="ARBA00022741"/>
    </source>
</evidence>
<keyword evidence="5 8" id="KW-0067">ATP-binding</keyword>
<dbReference type="PIRSF" id="PIRSF001589">
    <property type="entry name" value="Asn_synthetase_glu-h"/>
    <property type="match status" value="1"/>
</dbReference>
<name>A0A1D8TM74_9CYAN</name>
<dbReference type="STRING" id="1458985.BJP34_04210"/>
<feature type="domain" description="Asparagine synthetase" evidence="9">
    <location>
        <begin position="222"/>
        <end position="377"/>
    </location>
</feature>
<dbReference type="InterPro" id="IPR051786">
    <property type="entry name" value="ASN_synthetase/amidase"/>
</dbReference>
<dbReference type="PANTHER" id="PTHR43284">
    <property type="entry name" value="ASPARAGINE SYNTHETASE (GLUTAMINE-HYDROLYZING)"/>
    <property type="match status" value="1"/>
</dbReference>
<dbReference type="Gene3D" id="3.40.50.620">
    <property type="entry name" value="HUPs"/>
    <property type="match status" value="2"/>
</dbReference>
<dbReference type="InterPro" id="IPR017932">
    <property type="entry name" value="GATase_2_dom"/>
</dbReference>
<keyword evidence="6" id="KW-0028">Amino-acid biosynthesis</keyword>
<comment type="catalytic activity">
    <reaction evidence="7">
        <text>L-aspartate + L-glutamine + ATP + H2O = L-asparagine + L-glutamate + AMP + diphosphate + H(+)</text>
        <dbReference type="Rhea" id="RHEA:12228"/>
        <dbReference type="ChEBI" id="CHEBI:15377"/>
        <dbReference type="ChEBI" id="CHEBI:15378"/>
        <dbReference type="ChEBI" id="CHEBI:29985"/>
        <dbReference type="ChEBI" id="CHEBI:29991"/>
        <dbReference type="ChEBI" id="CHEBI:30616"/>
        <dbReference type="ChEBI" id="CHEBI:33019"/>
        <dbReference type="ChEBI" id="CHEBI:58048"/>
        <dbReference type="ChEBI" id="CHEBI:58359"/>
        <dbReference type="ChEBI" id="CHEBI:456215"/>
        <dbReference type="EC" id="6.3.5.4"/>
    </reaction>
</comment>
<dbReference type="GO" id="GO:0005524">
    <property type="term" value="F:ATP binding"/>
    <property type="evidence" value="ECO:0007669"/>
    <property type="project" value="UniProtKB-KW"/>
</dbReference>
<accession>A0A1D8TM74</accession>
<sequence length="638" mass="71274">MRVGFDVFTGLDTGLDGDVEFRVFPSNRDHVMRSPLVTFARNYQSRTAAVLMGHLCYQDELLTKLPQSITQNCTSDAEIALAVYGHFGRQGLEQLEGEFSLVVWDGELQRLFALRDPLGCWQLFWLKAGTTLALSTSILPLLDLLPNKPFNLDFLAQFLMLPSPAVELPTEETAFTGINRVLPGTILTITATGTVESYRWWDWAAKQHHNNSLTLESAGEHYAHLLRQAVKQRMERGQIAAHLSGGMDSSSVVCLARDWMLSGVGKPQLDTLTAVYKRPSLAGERAYAEMVLEQGGPIVPHFLDADDALVFRWFNDDIPYHDEPYAGLSHLAMEKLLVEAAHQLGADTILTGMGADELLVGTYLSMASQLRQGQWLAAFSEAQRMAQGNNQSIWSILYQFCIGPALPMLMLGTIGTWWRGGFGRWPKVGKFAIPPWILPEFAQGTKMQTIGRQNAQRLYGGSAELSVDLWSLQASVGDWSQWYLAAPQGMHNSHPFLDSRVLSFCLELPTALREIPGMPKPVLQTAMRGILPEPIRTRRDKATFNDIYWLGLSKHLPCLEFMVRNSSSQELGIFDAQQLIHAMRQAAVGIGNMEAIYHINTTLALIAWFDQMMAAQHQPLEAPTEVHQLHRQVEKITC</sequence>
<dbReference type="GO" id="GO:0006529">
    <property type="term" value="P:asparagine biosynthetic process"/>
    <property type="evidence" value="ECO:0007669"/>
    <property type="project" value="UniProtKB-KW"/>
</dbReference>
<evidence type="ECO:0000313" key="12">
    <source>
        <dbReference type="Proteomes" id="UP000177870"/>
    </source>
</evidence>
<dbReference type="AlphaFoldDB" id="A0A1D8TM74"/>
<organism evidence="11 12">
    <name type="scientific">Moorena producens PAL-8-15-08-1</name>
    <dbReference type="NCBI Taxonomy" id="1458985"/>
    <lineage>
        <taxon>Bacteria</taxon>
        <taxon>Bacillati</taxon>
        <taxon>Cyanobacteriota</taxon>
        <taxon>Cyanophyceae</taxon>
        <taxon>Coleofasciculales</taxon>
        <taxon>Coleofasciculaceae</taxon>
        <taxon>Moorena</taxon>
    </lineage>
</organism>
<dbReference type="Proteomes" id="UP000177870">
    <property type="component" value="Chromosome"/>
</dbReference>
<comment type="similarity">
    <text evidence="2">Belongs to the asparagine synthetase family.</text>
</comment>
<dbReference type="Pfam" id="PF13537">
    <property type="entry name" value="GATase_7"/>
    <property type="match status" value="1"/>
</dbReference>
<protein>
    <recommendedName>
        <fullName evidence="3">asparagine synthase (glutamine-hydrolyzing)</fullName>
        <ecNumber evidence="3">6.3.5.4</ecNumber>
    </recommendedName>
</protein>
<dbReference type="InterPro" id="IPR006426">
    <property type="entry name" value="Asn_synth_AEB"/>
</dbReference>
<evidence type="ECO:0000256" key="7">
    <source>
        <dbReference type="ARBA" id="ARBA00048741"/>
    </source>
</evidence>
<reference evidence="12" key="1">
    <citation type="submission" date="2016-10" db="EMBL/GenBank/DDBJ databases">
        <title>Comparative genomics uncovers the prolific and rare metabolic potential of the cyanobacterial genus Moorea.</title>
        <authorList>
            <person name="Leao T."/>
            <person name="Castelao G."/>
            <person name="Korobeynikov A."/>
            <person name="Monroe E.A."/>
            <person name="Podell S."/>
            <person name="Glukhov E."/>
            <person name="Allen E."/>
            <person name="Gerwick W.H."/>
            <person name="Gerwick L."/>
        </authorList>
    </citation>
    <scope>NUCLEOTIDE SEQUENCE [LARGE SCALE GENOMIC DNA]</scope>
    <source>
        <strain evidence="12">PAL-8-15-08-1</strain>
    </source>
</reference>
<proteinExistence type="inferred from homology"/>
<comment type="pathway">
    <text evidence="1">Amino-acid biosynthesis; L-asparagine biosynthesis; L-asparagine from L-aspartate (L-Gln route): step 1/1.</text>
</comment>
<keyword evidence="4 8" id="KW-0547">Nucleotide-binding</keyword>
<feature type="binding site" evidence="8">
    <location>
        <position position="76"/>
    </location>
    <ligand>
        <name>L-glutamine</name>
        <dbReference type="ChEBI" id="CHEBI:58359"/>
    </ligand>
</feature>
<dbReference type="PANTHER" id="PTHR43284:SF1">
    <property type="entry name" value="ASPARAGINE SYNTHETASE"/>
    <property type="match status" value="1"/>
</dbReference>
<evidence type="ECO:0000256" key="1">
    <source>
        <dbReference type="ARBA" id="ARBA00005187"/>
    </source>
</evidence>
<keyword evidence="6" id="KW-0061">Asparagine biosynthesis</keyword>
<dbReference type="SUPFAM" id="SSF56235">
    <property type="entry name" value="N-terminal nucleophile aminohydrolases (Ntn hydrolases)"/>
    <property type="match status" value="1"/>
</dbReference>
<gene>
    <name evidence="11" type="ORF">BJP34_04210</name>
</gene>
<dbReference type="InterPro" id="IPR014729">
    <property type="entry name" value="Rossmann-like_a/b/a_fold"/>
</dbReference>
<evidence type="ECO:0000313" key="11">
    <source>
        <dbReference type="EMBL" id="AOW98758.1"/>
    </source>
</evidence>
<dbReference type="InterPro" id="IPR029055">
    <property type="entry name" value="Ntn_hydrolases_N"/>
</dbReference>
<feature type="domain" description="Asparagine synthetase" evidence="9">
    <location>
        <begin position="488"/>
        <end position="588"/>
    </location>
</feature>